<evidence type="ECO:0000313" key="13">
    <source>
        <dbReference type="Proteomes" id="UP000198406"/>
    </source>
</evidence>
<evidence type="ECO:0000256" key="2">
    <source>
        <dbReference type="ARBA" id="ARBA00004123"/>
    </source>
</evidence>
<evidence type="ECO:0000256" key="5">
    <source>
        <dbReference type="ARBA" id="ARBA00022670"/>
    </source>
</evidence>
<dbReference type="PROSITE" id="PS50235">
    <property type="entry name" value="USP_3"/>
    <property type="match status" value="1"/>
</dbReference>
<evidence type="ECO:0000313" key="12">
    <source>
        <dbReference type="EMBL" id="GAX20346.1"/>
    </source>
</evidence>
<dbReference type="Gene3D" id="3.90.70.10">
    <property type="entry name" value="Cysteine proteinases"/>
    <property type="match status" value="1"/>
</dbReference>
<evidence type="ECO:0000256" key="9">
    <source>
        <dbReference type="ARBA" id="ARBA00023242"/>
    </source>
</evidence>
<dbReference type="EC" id="3.4.19.12" evidence="4"/>
<dbReference type="InterPro" id="IPR001394">
    <property type="entry name" value="Peptidase_C19_UCH"/>
</dbReference>
<feature type="region of interest" description="Disordered" evidence="10">
    <location>
        <begin position="1"/>
        <end position="31"/>
    </location>
</feature>
<dbReference type="PANTHER" id="PTHR24006:SF722">
    <property type="entry name" value="UBIQUITIN CARBOXYL-TERMINAL HYDROLASE 48"/>
    <property type="match status" value="1"/>
</dbReference>
<evidence type="ECO:0000259" key="11">
    <source>
        <dbReference type="PROSITE" id="PS50235"/>
    </source>
</evidence>
<feature type="region of interest" description="Disordered" evidence="10">
    <location>
        <begin position="1279"/>
        <end position="1301"/>
    </location>
</feature>
<feature type="compositionally biased region" description="Polar residues" evidence="10">
    <location>
        <begin position="1364"/>
        <end position="1381"/>
    </location>
</feature>
<evidence type="ECO:0000256" key="10">
    <source>
        <dbReference type="SAM" id="MobiDB-lite"/>
    </source>
</evidence>
<sequence length="1478" mass="168256">MKETTSRFFAKESKKDDAVSRSSSPVEKDETACVPASTNVFNQLPKATKQTDKSDDFEECLRRAQYELEYDAYRGIKTLLNDESSNEIPPSPWQVCQFGSVSTTSTNTATSMIESIYQCSCPTLQEWCDDLQKKSKRRKSSTPRKQHGCSNNPFCLLSSGGVLEDIKQDRWRAFGQTLRDTAEEKANVYPADTQQLIDRIRTSFRVPTERIRAYYQDLVGPERVKEGLRAVLKHNDHLVFSLEDDSEEPDDKDTLLLSCPPGMENLGATCYLNTQLQCLAQNLRFVEGILSYPSMGEDRMSVILRQFQSLLRDMTLGPCREINTVEFTESLGLDHAEQQDPNEFSRLFLDKLHTSFRQHENEADELLPFLFQGIQQYETTCRGCGSVSKRPEQFMDLNLPIIPKKKGSVLEMIADPSVQDCFAAAYTQEELLEGDNQYFCDTCQGKQNATRKVTFQKLPPILNIQLNRYVYNMQTFMKQKVEQPVLLNEDFRIKDRKYRLVAVMKHKGRSAYHGHYIAEAMDWCTGLWYEFNDTVVTWLEDGPRNASHSASSSKKLPAGSSEAYNMYYVDEEFLAQCVWEACLSRSKQQYTPLYHELHQRCDQERKFWKSMQDQKKYIRDNTNVFQKLNSSAVWVDNDTWELFVKCQPDSLFYETCPHGQGLSPRDARQGKLIPPSVFEVFCQLTDQQIDESTLITPKSNLFCDECTAEYRESLASKVKIVETARRILHAVQQNDPEATNADDPYTFVVSRKFITSFKGDMSKLAKAVVAANDDLSNVDVSSFFGEAIVNQCISCEHKNCEITNKRRVALVSRSVWTDIMQLYPNSIEHKRLFRPEDDVDYTCPHCRAFSTALDTKREYLSELLRFKLDTLSPSELVGLDQEDYKEFSFRIIHSDDWTIWNRFLQAAKRQLDCGTISDQAKAVLKQVNGWDYEKYRSIQDASGSTAEFLSRTIHPFVCRAHGQPLESALFLANKTPNRLVEDKLLIMGDPMYRKLTNHWERVTREVLVDEADAETTSSMQWLHPSFRHIQSGKTGVPFVISSDMVSMRFILEGQVCKDAECNSNYCLWLNSCKTPGSAAHEPIAIDMDGVSLPGVTLSVFEVEPGTTTENFTADKEGAATAEETSMDQMQSLRRSTRKRKSRYPKGCILSEQSLNINMQSNLAALRLFLLERCTEGSPFEVSHTIQLLVPYEEGQDQGYRVIDLPLDKSAEKLEDILAEDMKLPFVDIPKSLISRIVITRQALEMVGGMPKEALLDHFMSISSDVQPVRKKRRVERGFTGTFLSSNPSNHEEEEGKSDNDSVADELGLSFILQTGADEDDESVRMLPNPQERTGLVRATSEIDTDTDGDSIQVLGGPSAVQKESMIQPSSPQQDKQMTRSGLISVASSSSDDDSFLHGGPVFQTSPEAKQRSEKRHQERQLRERIHDLVRLLEQNPDVVNRSNMFLAAEKAIQEQPDLSIDDLLLHAYCHYIEIQPST</sequence>
<reference evidence="12 13" key="1">
    <citation type="journal article" date="2015" name="Plant Cell">
        <title>Oil accumulation by the oleaginous diatom Fistulifera solaris as revealed by the genome and transcriptome.</title>
        <authorList>
            <person name="Tanaka T."/>
            <person name="Maeda Y."/>
            <person name="Veluchamy A."/>
            <person name="Tanaka M."/>
            <person name="Abida H."/>
            <person name="Marechal E."/>
            <person name="Bowler C."/>
            <person name="Muto M."/>
            <person name="Sunaga Y."/>
            <person name="Tanaka M."/>
            <person name="Yoshino T."/>
            <person name="Taniguchi T."/>
            <person name="Fukuda Y."/>
            <person name="Nemoto M."/>
            <person name="Matsumoto M."/>
            <person name="Wong P.S."/>
            <person name="Aburatani S."/>
            <person name="Fujibuchi W."/>
        </authorList>
    </citation>
    <scope>NUCLEOTIDE SEQUENCE [LARGE SCALE GENOMIC DNA]</scope>
    <source>
        <strain evidence="12 13">JPCC DA0580</strain>
    </source>
</reference>
<feature type="compositionally biased region" description="Basic and acidic residues" evidence="10">
    <location>
        <begin position="1408"/>
        <end position="1420"/>
    </location>
</feature>
<dbReference type="GO" id="GO:0005634">
    <property type="term" value="C:nucleus"/>
    <property type="evidence" value="ECO:0007669"/>
    <property type="project" value="UniProtKB-SubCell"/>
</dbReference>
<dbReference type="InterPro" id="IPR028889">
    <property type="entry name" value="USP"/>
</dbReference>
<evidence type="ECO:0000256" key="6">
    <source>
        <dbReference type="ARBA" id="ARBA00022786"/>
    </source>
</evidence>
<evidence type="ECO:0000256" key="7">
    <source>
        <dbReference type="ARBA" id="ARBA00022801"/>
    </source>
</evidence>
<evidence type="ECO:0000256" key="8">
    <source>
        <dbReference type="ARBA" id="ARBA00022807"/>
    </source>
</evidence>
<dbReference type="SUPFAM" id="SSF54001">
    <property type="entry name" value="Cysteine proteinases"/>
    <property type="match status" value="1"/>
</dbReference>
<dbReference type="OrthoDB" id="40688at2759"/>
<dbReference type="GO" id="GO:0016579">
    <property type="term" value="P:protein deubiquitination"/>
    <property type="evidence" value="ECO:0007669"/>
    <property type="project" value="InterPro"/>
</dbReference>
<dbReference type="GO" id="GO:0004843">
    <property type="term" value="F:cysteine-type deubiquitinase activity"/>
    <property type="evidence" value="ECO:0007669"/>
    <property type="project" value="UniProtKB-EC"/>
</dbReference>
<dbReference type="InterPro" id="IPR038765">
    <property type="entry name" value="Papain-like_cys_pep_sf"/>
</dbReference>
<comment type="caution">
    <text evidence="12">The sequence shown here is derived from an EMBL/GenBank/DDBJ whole genome shotgun (WGS) entry which is preliminary data.</text>
</comment>
<accession>A0A1Z5K2J2</accession>
<dbReference type="GO" id="GO:0006508">
    <property type="term" value="P:proteolysis"/>
    <property type="evidence" value="ECO:0007669"/>
    <property type="project" value="UniProtKB-KW"/>
</dbReference>
<comment type="subcellular location">
    <subcellularLocation>
        <location evidence="2">Nucleus</location>
    </subcellularLocation>
</comment>
<evidence type="ECO:0000256" key="3">
    <source>
        <dbReference type="ARBA" id="ARBA00009085"/>
    </source>
</evidence>
<keyword evidence="13" id="KW-1185">Reference proteome</keyword>
<dbReference type="EMBL" id="BDSP01000147">
    <property type="protein sequence ID" value="GAX20346.1"/>
    <property type="molecule type" value="Genomic_DNA"/>
</dbReference>
<dbReference type="Pfam" id="PF00443">
    <property type="entry name" value="UCH"/>
    <property type="match status" value="1"/>
</dbReference>
<evidence type="ECO:0000256" key="1">
    <source>
        <dbReference type="ARBA" id="ARBA00000707"/>
    </source>
</evidence>
<keyword evidence="5" id="KW-0645">Protease</keyword>
<comment type="similarity">
    <text evidence="3">Belongs to the peptidase C19 family.</text>
</comment>
<dbReference type="PANTHER" id="PTHR24006">
    <property type="entry name" value="UBIQUITIN CARBOXYL-TERMINAL HYDROLASE"/>
    <property type="match status" value="1"/>
</dbReference>
<dbReference type="InterPro" id="IPR018200">
    <property type="entry name" value="USP_CS"/>
</dbReference>
<evidence type="ECO:0000256" key="4">
    <source>
        <dbReference type="ARBA" id="ARBA00012759"/>
    </source>
</evidence>
<feature type="domain" description="USP" evidence="11">
    <location>
        <begin position="261"/>
        <end position="571"/>
    </location>
</feature>
<dbReference type="InterPro" id="IPR050164">
    <property type="entry name" value="Peptidase_C19"/>
</dbReference>
<dbReference type="GO" id="GO:0005829">
    <property type="term" value="C:cytosol"/>
    <property type="evidence" value="ECO:0007669"/>
    <property type="project" value="TreeGrafter"/>
</dbReference>
<feature type="compositionally biased region" description="Basic and acidic residues" evidence="10">
    <location>
        <begin position="1"/>
        <end position="19"/>
    </location>
</feature>
<dbReference type="Proteomes" id="UP000198406">
    <property type="component" value="Unassembled WGS sequence"/>
</dbReference>
<dbReference type="PROSITE" id="PS00973">
    <property type="entry name" value="USP_2"/>
    <property type="match status" value="1"/>
</dbReference>
<keyword evidence="8" id="KW-0788">Thiol protease</keyword>
<keyword evidence="7 12" id="KW-0378">Hydrolase</keyword>
<organism evidence="12 13">
    <name type="scientific">Fistulifera solaris</name>
    <name type="common">Oleaginous diatom</name>
    <dbReference type="NCBI Taxonomy" id="1519565"/>
    <lineage>
        <taxon>Eukaryota</taxon>
        <taxon>Sar</taxon>
        <taxon>Stramenopiles</taxon>
        <taxon>Ochrophyta</taxon>
        <taxon>Bacillariophyta</taxon>
        <taxon>Bacillariophyceae</taxon>
        <taxon>Bacillariophycidae</taxon>
        <taxon>Naviculales</taxon>
        <taxon>Naviculaceae</taxon>
        <taxon>Fistulifera</taxon>
    </lineage>
</organism>
<keyword evidence="9" id="KW-0539">Nucleus</keyword>
<name>A0A1Z5K2J2_FISSO</name>
<gene>
    <name evidence="12" type="ORF">FisN_9Hh055</name>
</gene>
<protein>
    <recommendedName>
        <fullName evidence="4">ubiquitinyl hydrolase 1</fullName>
        <ecNumber evidence="4">3.4.19.12</ecNumber>
    </recommendedName>
</protein>
<comment type="catalytic activity">
    <reaction evidence="1">
        <text>Thiol-dependent hydrolysis of ester, thioester, amide, peptide and isopeptide bonds formed by the C-terminal Gly of ubiquitin (a 76-residue protein attached to proteins as an intracellular targeting signal).</text>
        <dbReference type="EC" id="3.4.19.12"/>
    </reaction>
</comment>
<proteinExistence type="inferred from homology"/>
<feature type="region of interest" description="Disordered" evidence="10">
    <location>
        <begin position="1359"/>
        <end position="1420"/>
    </location>
</feature>
<dbReference type="InParanoid" id="A0A1Z5K2J2"/>
<keyword evidence="6" id="KW-0833">Ubl conjugation pathway</keyword>